<dbReference type="PROSITE" id="PS51482">
    <property type="entry name" value="DEGV"/>
    <property type="match status" value="1"/>
</dbReference>
<dbReference type="PANTHER" id="PTHR33434:SF2">
    <property type="entry name" value="FATTY ACID-BINDING PROTEIN TM_1468"/>
    <property type="match status" value="1"/>
</dbReference>
<dbReference type="InterPro" id="IPR003797">
    <property type="entry name" value="DegV"/>
</dbReference>
<proteinExistence type="predicted"/>
<dbReference type="Gene3D" id="3.30.1180.10">
    <property type="match status" value="1"/>
</dbReference>
<dbReference type="NCBIfam" id="TIGR00762">
    <property type="entry name" value="DegV"/>
    <property type="match status" value="1"/>
</dbReference>
<dbReference type="EMBL" id="CP159307">
    <property type="protein sequence ID" value="XCH34107.1"/>
    <property type="molecule type" value="Genomic_DNA"/>
</dbReference>
<protein>
    <submittedName>
        <fullName evidence="2">DegV family protein</fullName>
    </submittedName>
</protein>
<accession>A0AAU8GC94</accession>
<dbReference type="Pfam" id="PF02645">
    <property type="entry name" value="DegV"/>
    <property type="match status" value="1"/>
</dbReference>
<dbReference type="Gene3D" id="3.40.50.10170">
    <property type="match status" value="1"/>
</dbReference>
<organism evidence="2">
    <name type="scientific">Dehalogenimonas sp. 4OHTPN</name>
    <dbReference type="NCBI Taxonomy" id="3166643"/>
    <lineage>
        <taxon>Bacteria</taxon>
        <taxon>Bacillati</taxon>
        <taxon>Chloroflexota</taxon>
        <taxon>Dehalococcoidia</taxon>
        <taxon>Dehalococcoidales</taxon>
        <taxon>Dehalococcoidaceae</taxon>
        <taxon>Dehalogenimonas</taxon>
    </lineage>
</organism>
<reference evidence="2" key="1">
    <citation type="submission" date="2024-06" db="EMBL/GenBank/DDBJ databases">
        <title>A Novel Isolate, Dehalogenimonas sp. Strain 4OHTPN, Dechlorinates Aromatic 4 Hydroxy chlorothalonil by a Novel Reductive Dehalogenase.</title>
        <authorList>
            <person name="Liu G."/>
        </authorList>
    </citation>
    <scope>NUCLEOTIDE SEQUENCE</scope>
    <source>
        <strain evidence="2">4OHTPN</strain>
    </source>
</reference>
<gene>
    <name evidence="2" type="ORF">ABV300_04300</name>
</gene>
<evidence type="ECO:0000256" key="1">
    <source>
        <dbReference type="ARBA" id="ARBA00023121"/>
    </source>
</evidence>
<evidence type="ECO:0000313" key="2">
    <source>
        <dbReference type="EMBL" id="XCH34107.1"/>
    </source>
</evidence>
<dbReference type="SUPFAM" id="SSF82549">
    <property type="entry name" value="DAK1/DegV-like"/>
    <property type="match status" value="1"/>
</dbReference>
<dbReference type="AlphaFoldDB" id="A0AAU8GC94"/>
<dbReference type="RefSeq" id="WP_353715290.1">
    <property type="nucleotide sequence ID" value="NZ_CP159307.1"/>
</dbReference>
<name>A0AAU8GC94_9CHLR</name>
<dbReference type="GO" id="GO:0008289">
    <property type="term" value="F:lipid binding"/>
    <property type="evidence" value="ECO:0007669"/>
    <property type="project" value="UniProtKB-KW"/>
</dbReference>
<dbReference type="InterPro" id="IPR050270">
    <property type="entry name" value="DegV_domain_contain"/>
</dbReference>
<dbReference type="PANTHER" id="PTHR33434">
    <property type="entry name" value="DEGV DOMAIN-CONTAINING PROTEIN DR_1986-RELATED"/>
    <property type="match status" value="1"/>
</dbReference>
<sequence>MRIKIITDSTADLPTDLVHDLGIAVVPVYVRFGNEVFRDGVDITQEEVYRRLLAGEVPPATSQPSPADFAAVYSELLKDHDQIISIHLSSKLSGTFNSALSGRDLLLEKARITVLDSLSLSMGLGLATVTAARLSLAGAGKEEIIESVRQTAPLTRILAMFDTLKYAFRSGRLGAAKSLIGGILNVKPLLTLRDGSFWPVGIARTRARALDTMVDLVRKTPDIADVAVVYATTPDEAETLKERLSAFVEKTRIHISQLGPALGAHGGPGIMAVFIRQQPAALPLV</sequence>
<dbReference type="InterPro" id="IPR043168">
    <property type="entry name" value="DegV_C"/>
</dbReference>
<keyword evidence="1" id="KW-0446">Lipid-binding</keyword>